<reference evidence="1 2" key="1">
    <citation type="submission" date="2018-06" db="EMBL/GenBank/DDBJ databases">
        <title>Genomic Encyclopedia of Type Strains, Phase IV (KMG-IV): sequencing the most valuable type-strain genomes for metagenomic binning, comparative biology and taxonomic classification.</title>
        <authorList>
            <person name="Goeker M."/>
        </authorList>
    </citation>
    <scope>NUCLEOTIDE SEQUENCE [LARGE SCALE GENOMIC DNA]</scope>
    <source>
        <strain evidence="1 2">DSM 15140</strain>
    </source>
</reference>
<dbReference type="EMBL" id="QNRI01000022">
    <property type="protein sequence ID" value="RBO91121.1"/>
    <property type="molecule type" value="Genomic_DNA"/>
</dbReference>
<name>A0A366DM36_9BACI</name>
<sequence length="137" mass="15821">MQVTIKNAHLGQATSLLFDLALKGKQSRHRTKFIKLLAERSKEVEEQRKQLAEEHANKDGGDKPIIKDEKYDIADQEAFQKDIQELYEEEIVIEGGDHQDMLKTVKWALDECDKAYSGKEAVIYDYLCDQFEEGDDK</sequence>
<proteinExistence type="predicted"/>
<evidence type="ECO:0000313" key="2">
    <source>
        <dbReference type="Proteomes" id="UP000252254"/>
    </source>
</evidence>
<dbReference type="Proteomes" id="UP000252254">
    <property type="component" value="Unassembled WGS sequence"/>
</dbReference>
<accession>A0A366DM36</accession>
<protein>
    <submittedName>
        <fullName evidence="1">Uncharacterized protein DUF1617</fullName>
    </submittedName>
</protein>
<gene>
    <name evidence="1" type="ORF">DES48_1228</name>
</gene>
<organism evidence="1 2">
    <name type="scientific">Paraliobacillus ryukyuensis</name>
    <dbReference type="NCBI Taxonomy" id="200904"/>
    <lineage>
        <taxon>Bacteria</taxon>
        <taxon>Bacillati</taxon>
        <taxon>Bacillota</taxon>
        <taxon>Bacilli</taxon>
        <taxon>Bacillales</taxon>
        <taxon>Bacillaceae</taxon>
        <taxon>Paraliobacillus</taxon>
    </lineage>
</organism>
<dbReference type="RefSeq" id="WP_113870214.1">
    <property type="nucleotide sequence ID" value="NZ_BAABQN010000003.1"/>
</dbReference>
<dbReference type="STRING" id="200904.GCA_900168775_03023"/>
<dbReference type="Pfam" id="PF07761">
    <property type="entry name" value="DUF1617"/>
    <property type="match status" value="1"/>
</dbReference>
<dbReference type="OrthoDB" id="2194466at2"/>
<dbReference type="AlphaFoldDB" id="A0A366DM36"/>
<dbReference type="InterPro" id="IPR011675">
    <property type="entry name" value="DUF1617"/>
</dbReference>
<evidence type="ECO:0000313" key="1">
    <source>
        <dbReference type="EMBL" id="RBO91121.1"/>
    </source>
</evidence>
<comment type="caution">
    <text evidence="1">The sequence shown here is derived from an EMBL/GenBank/DDBJ whole genome shotgun (WGS) entry which is preliminary data.</text>
</comment>
<keyword evidence="2" id="KW-1185">Reference proteome</keyword>